<organism evidence="1 2">
    <name type="scientific">Prosthecobacter algae</name>
    <dbReference type="NCBI Taxonomy" id="1144682"/>
    <lineage>
        <taxon>Bacteria</taxon>
        <taxon>Pseudomonadati</taxon>
        <taxon>Verrucomicrobiota</taxon>
        <taxon>Verrucomicrobiia</taxon>
        <taxon>Verrucomicrobiales</taxon>
        <taxon>Verrucomicrobiaceae</taxon>
        <taxon>Prosthecobacter</taxon>
    </lineage>
</organism>
<reference evidence="2" key="1">
    <citation type="journal article" date="2019" name="Int. J. Syst. Evol. Microbiol.">
        <title>The Global Catalogue of Microorganisms (GCM) 10K type strain sequencing project: providing services to taxonomists for standard genome sequencing and annotation.</title>
        <authorList>
            <consortium name="The Broad Institute Genomics Platform"/>
            <consortium name="The Broad Institute Genome Sequencing Center for Infectious Disease"/>
            <person name="Wu L."/>
            <person name="Ma J."/>
        </authorList>
    </citation>
    <scope>NUCLEOTIDE SEQUENCE [LARGE SCALE GENOMIC DNA]</scope>
    <source>
        <strain evidence="2">JCM 18053</strain>
    </source>
</reference>
<keyword evidence="2" id="KW-1185">Reference proteome</keyword>
<dbReference type="Proteomes" id="UP001499852">
    <property type="component" value="Unassembled WGS sequence"/>
</dbReference>
<dbReference type="EMBL" id="BAABIA010000001">
    <property type="protein sequence ID" value="GAA5134263.1"/>
    <property type="molecule type" value="Genomic_DNA"/>
</dbReference>
<proteinExistence type="predicted"/>
<evidence type="ECO:0000313" key="2">
    <source>
        <dbReference type="Proteomes" id="UP001499852"/>
    </source>
</evidence>
<evidence type="ECO:0000313" key="1">
    <source>
        <dbReference type="EMBL" id="GAA5134263.1"/>
    </source>
</evidence>
<name>A0ABP9NUP3_9BACT</name>
<protein>
    <submittedName>
        <fullName evidence="1">Uncharacterized protein</fullName>
    </submittedName>
</protein>
<sequence>MVAHDGQRIASLHHASHGVQHLADSRTAVNVVAQEDHLSPFRVAVGVAVWPVAQVLEETGQFPMLAVNVSDEVVGLRFHCTLSMAQDVT</sequence>
<comment type="caution">
    <text evidence="1">The sequence shown here is derived from an EMBL/GenBank/DDBJ whole genome shotgun (WGS) entry which is preliminary data.</text>
</comment>
<gene>
    <name evidence="1" type="ORF">GCM10023213_05650</name>
</gene>
<accession>A0ABP9NUP3</accession>